<keyword evidence="3" id="KW-1015">Disulfide bond</keyword>
<keyword evidence="1" id="KW-0479">Metal-binding</keyword>
<feature type="domain" description="F5/8 type C" evidence="5">
    <location>
        <begin position="226"/>
        <end position="372"/>
    </location>
</feature>
<organism evidence="7 8">
    <name type="scientific">Acropora cervicornis</name>
    <name type="common">Staghorn coral</name>
    <dbReference type="NCBI Taxonomy" id="6130"/>
    <lineage>
        <taxon>Eukaryota</taxon>
        <taxon>Metazoa</taxon>
        <taxon>Cnidaria</taxon>
        <taxon>Anthozoa</taxon>
        <taxon>Hexacorallia</taxon>
        <taxon>Scleractinia</taxon>
        <taxon>Astrocoeniina</taxon>
        <taxon>Acroporidae</taxon>
        <taxon>Acropora</taxon>
    </lineage>
</organism>
<feature type="compositionally biased region" description="Basic and acidic residues" evidence="4">
    <location>
        <begin position="253"/>
        <end position="264"/>
    </location>
</feature>
<dbReference type="SUPFAM" id="SSF49265">
    <property type="entry name" value="Fibronectin type III"/>
    <property type="match status" value="2"/>
</dbReference>
<reference evidence="7" key="1">
    <citation type="journal article" date="2023" name="G3 (Bethesda)">
        <title>Whole genome assembly and annotation of the endangered Caribbean coral Acropora cervicornis.</title>
        <authorList>
            <person name="Selwyn J.D."/>
            <person name="Vollmer S.V."/>
        </authorList>
    </citation>
    <scope>NUCLEOTIDE SEQUENCE</scope>
    <source>
        <strain evidence="7">K2</strain>
    </source>
</reference>
<evidence type="ECO:0000256" key="4">
    <source>
        <dbReference type="SAM" id="MobiDB-lite"/>
    </source>
</evidence>
<dbReference type="InterPro" id="IPR008979">
    <property type="entry name" value="Galactose-bd-like_sf"/>
</dbReference>
<dbReference type="InterPro" id="IPR013783">
    <property type="entry name" value="Ig-like_fold"/>
</dbReference>
<dbReference type="GO" id="GO:0046872">
    <property type="term" value="F:metal ion binding"/>
    <property type="evidence" value="ECO:0007669"/>
    <property type="project" value="UniProtKB-KW"/>
</dbReference>
<dbReference type="Proteomes" id="UP001249851">
    <property type="component" value="Unassembled WGS sequence"/>
</dbReference>
<feature type="compositionally biased region" description="Polar residues" evidence="4">
    <location>
        <begin position="718"/>
        <end position="731"/>
    </location>
</feature>
<dbReference type="FunFam" id="2.60.120.260:FF:000016">
    <property type="entry name" value="Contactin-associated protein-like 4 isoform 1"/>
    <property type="match status" value="1"/>
</dbReference>
<dbReference type="Pfam" id="PF22633">
    <property type="entry name" value="F5_F8_type_C_2"/>
    <property type="match status" value="2"/>
</dbReference>
<comment type="caution">
    <text evidence="7">The sequence shown here is derived from an EMBL/GenBank/DDBJ whole genome shotgun (WGS) entry which is preliminary data.</text>
</comment>
<evidence type="ECO:0000259" key="5">
    <source>
        <dbReference type="PROSITE" id="PS50022"/>
    </source>
</evidence>
<gene>
    <name evidence="7" type="ORF">P5673_005579</name>
</gene>
<dbReference type="CDD" id="cd00057">
    <property type="entry name" value="FA58C"/>
    <property type="match status" value="3"/>
</dbReference>
<proteinExistence type="predicted"/>
<keyword evidence="2" id="KW-0106">Calcium</keyword>
<sequence length="1851" mass="204427">MRVELFGVKRNPENLALRKTAAQSSQHNVSSGAENAVDGNRNPLFDANGNCALTQEDDPGWWRVDLGTNRVPVSDVFIVNRLFPTSAQQTNGDYEITLGDNSDVEQNPACKGLVQFKDFVASSVCYRDPLKTGRYVENLAFNKPTKMIGGTPWKPGSRTVDGPASSDNGITNPLCGSGLSVPQGKGVSFFCRPALFGQYVTIRVTKDGRWPIHICEVEVYSARRACQMQAVGITSELTIPSRSLSATSSRSGFEPDKGRLHGDDAWSPSNNNNPNDYLQIDLQYDFFICAVATQGNPSSSFWTTKYRLLFSVNGIDWLTYKENGREKIFNGNSGREDVVKHSLVSFTRARFVRFQPTEFHNRKTLRVEIYGVPVPAGPNQSPRNCKLSPLSSTIVLASWQLPSAGPLQGIKLLYKITDTEDPFTAITIVNNSTLNTSITGLAKFTEYEFHVLAFTGNGNGPVSPVTVVRTSEDVPSEGPKGLSFVEWNQTTYWISWTPLAIEKWNGILIAHEILIKHEKASTEARSKPSIGVTYNTRSAHSFVIVTGLKPGCNYSISVRALTAVGGGPFGEKMTLKISNSVPPYWEVKTITPTEVELNWINPSLPPTEVSNYTFTYSATEDYIKEFCDDGIVNLGSPPSERYTADMITAIAKGDLEMFRSEQDSNPDLCDTCTADTVDQITYKISWAPLARENRNGIITAHEIKRKQATSGGRPKPSTADTTYRNSENTSPFVGGFQPECNASIPGNESGTTGYVNPSLRPKKVPSHKKQIGFSFLCFCALIDDEFRHNFVKVCGGNRELQGDCIHLDLGMENGVIPDSKITASSEVNPERPAKNGRLNYTAGPSWCAQTNDNNPYLQIDLQSLHVICAVSTQGNSKADEWVETYTIQTSTDGVRWTDYNNDGHPKIFFGNTDSNSEVKAILGVVTRWLRIIGKTKHNKFCMRAELFGVKRHPENLALKMVAAQSSRHNDSSGAKNAVDGNRNPLFDANGNCALTDERDPSWWRVDLGTNRVPVSDVFIVNRLLPPSALQTNGYYIITLGDESNVERNLACNGLVKFKDFIASSVCYRDPLKTGRYVGILTTGRSILSLCEVEVYSRENLAFQKPTKMIGGTPWKPGSRAVDGDSRTSFEKYCTHTEKGVEFQNPWWRVDLGKVEPVNEVYIVNRGDCCGDRLNPFEIRVGPASRDNGITNPLCGSGLSVPQGKGVSFFCRPALFGQYVTIRVTKSGDLTMHICEVEVYSARRACQMQAIGITSTLAVPSHRLSASSSRVGFEPNNARLHGTRAWSPSNDGYPNDFLQVDLQYEFFICAVATQGYPLTSSSFWTTKYKLLFSVNGIDWVTYKENGREKIFNGNSGREDVVKHSLTSFTRARLVKFQPTEFNNRKALRVETYGVPAPAGPNISPSNFNLLPLNSTSVFASWKLPSAGSIQGIKLLYKIKNTDYPFNAKTIAGNSSLSTSITGLGKFTEYEFHVLAFTANGNGPLSPVQVVRTNEDVPSDGPTSISFDEENQTSFKISWAPLAREKRNGIIIGHEIKREKASTEARSKPSIGDTTYSNSANNFALVTGFQPACNYLISVQAFTSVGGGPFGEKKTLKISNSVPPYWEVKTITRTEVELNWINPSLRPTEVSNYTFSYSGTEDYIKESFDDDIVNLGSPPSERYTVTNLADMITAIAKGDLKMFGSEQDSNLDLCDTCTVDTVIYLPVELYQPNLRRVIMRVHDNPLKMDNICEVFHRFRGIQHSVPPVELSANGNGPLTPVKVVRTSEEVDQITYKISWAPLARENRNGIITAHEIKRKQATAVGRPKPSTADTIYRNSENTFPVLSGFSRNASITNLCELSLQLEADPLSKS</sequence>
<dbReference type="SUPFAM" id="SSF49785">
    <property type="entry name" value="Galactose-binding domain-like"/>
    <property type="match status" value="7"/>
</dbReference>
<evidence type="ECO:0000256" key="2">
    <source>
        <dbReference type="ARBA" id="ARBA00022837"/>
    </source>
</evidence>
<dbReference type="InterPro" id="IPR006585">
    <property type="entry name" value="FTP1"/>
</dbReference>
<protein>
    <submittedName>
        <fullName evidence="7">Fucolectin-2</fullName>
    </submittedName>
</protein>
<feature type="domain" description="F5/8 type C" evidence="5">
    <location>
        <begin position="1245"/>
        <end position="1393"/>
    </location>
</feature>
<feature type="region of interest" description="Disordered" evidence="4">
    <location>
        <begin position="245"/>
        <end position="268"/>
    </location>
</feature>
<dbReference type="SMART" id="SM00060">
    <property type="entry name" value="FN3"/>
    <property type="match status" value="4"/>
</dbReference>
<evidence type="ECO:0000313" key="7">
    <source>
        <dbReference type="EMBL" id="KAK2569741.1"/>
    </source>
</evidence>
<dbReference type="Pfam" id="PF00754">
    <property type="entry name" value="F5_F8_type_C"/>
    <property type="match status" value="3"/>
</dbReference>
<feature type="domain" description="Fibronectin type-III" evidence="6">
    <location>
        <begin position="1402"/>
        <end position="1494"/>
    </location>
</feature>
<feature type="domain" description="Fibronectin type-III" evidence="6">
    <location>
        <begin position="1499"/>
        <end position="1599"/>
    </location>
</feature>
<dbReference type="PROSITE" id="PS50853">
    <property type="entry name" value="FN3"/>
    <property type="match status" value="4"/>
</dbReference>
<evidence type="ECO:0000313" key="8">
    <source>
        <dbReference type="Proteomes" id="UP001249851"/>
    </source>
</evidence>
<accession>A0AAD9QYE3</accession>
<dbReference type="SMART" id="SM00607">
    <property type="entry name" value="FTP"/>
    <property type="match status" value="2"/>
</dbReference>
<dbReference type="EMBL" id="JARQWQ010000009">
    <property type="protein sequence ID" value="KAK2569741.1"/>
    <property type="molecule type" value="Genomic_DNA"/>
</dbReference>
<dbReference type="Gene3D" id="2.60.40.10">
    <property type="entry name" value="Immunoglobulins"/>
    <property type="match status" value="4"/>
</dbReference>
<evidence type="ECO:0000256" key="1">
    <source>
        <dbReference type="ARBA" id="ARBA00022723"/>
    </source>
</evidence>
<dbReference type="PANTHER" id="PTHR24543:SF291">
    <property type="entry name" value="SMOKE ALARM, ISOFORM D"/>
    <property type="match status" value="1"/>
</dbReference>
<dbReference type="PANTHER" id="PTHR24543">
    <property type="entry name" value="MULTICOPPER OXIDASE-RELATED"/>
    <property type="match status" value="1"/>
</dbReference>
<name>A0AAD9QYE3_ACRCE</name>
<dbReference type="InterPro" id="IPR003961">
    <property type="entry name" value="FN3_dom"/>
</dbReference>
<evidence type="ECO:0000256" key="3">
    <source>
        <dbReference type="ARBA" id="ARBA00023157"/>
    </source>
</evidence>
<dbReference type="InterPro" id="IPR000421">
    <property type="entry name" value="FA58C"/>
</dbReference>
<feature type="domain" description="Fibronectin type-III" evidence="6">
    <location>
        <begin position="381"/>
        <end position="473"/>
    </location>
</feature>
<dbReference type="CDD" id="cd00063">
    <property type="entry name" value="FN3"/>
    <property type="match status" value="4"/>
</dbReference>
<reference evidence="7" key="2">
    <citation type="journal article" date="2023" name="Science">
        <title>Genomic signatures of disease resistance in endangered staghorn corals.</title>
        <authorList>
            <person name="Vollmer S.V."/>
            <person name="Selwyn J.D."/>
            <person name="Despard B.A."/>
            <person name="Roesel C.L."/>
        </authorList>
    </citation>
    <scope>NUCLEOTIDE SEQUENCE</scope>
    <source>
        <strain evidence="7">K2</strain>
    </source>
</reference>
<keyword evidence="8" id="KW-1185">Reference proteome</keyword>
<feature type="domain" description="F5/8 type C" evidence="5">
    <location>
        <begin position="804"/>
        <end position="949"/>
    </location>
</feature>
<dbReference type="InterPro" id="IPR036116">
    <property type="entry name" value="FN3_sf"/>
</dbReference>
<dbReference type="PROSITE" id="PS50022">
    <property type="entry name" value="FA58C_3"/>
    <property type="match status" value="3"/>
</dbReference>
<dbReference type="PROSITE" id="PS01285">
    <property type="entry name" value="FA58C_1"/>
    <property type="match status" value="3"/>
</dbReference>
<feature type="domain" description="Fibronectin type-III" evidence="6">
    <location>
        <begin position="478"/>
        <end position="580"/>
    </location>
</feature>
<dbReference type="Gene3D" id="2.60.120.260">
    <property type="entry name" value="Galactose-binding domain-like"/>
    <property type="match status" value="7"/>
</dbReference>
<evidence type="ECO:0000259" key="6">
    <source>
        <dbReference type="PROSITE" id="PS50853"/>
    </source>
</evidence>
<dbReference type="Pfam" id="PF00041">
    <property type="entry name" value="fn3"/>
    <property type="match status" value="4"/>
</dbReference>
<feature type="region of interest" description="Disordered" evidence="4">
    <location>
        <begin position="703"/>
        <end position="748"/>
    </location>
</feature>
<dbReference type="SMART" id="SM00231">
    <property type="entry name" value="FA58C"/>
    <property type="match status" value="3"/>
</dbReference>